<sequence length="380" mass="42159">MPGWHCTIVPNCPFEQFSRSFMRHKGDYHSKFNSFPYEGRSETMHRRSDDGHPPPETTKYSDYSREDALPQTKFPSLTPLPSGRHSRTSTSPKALRASRITRTKKRVLNDALSTDGYRRTRSSDYTIFLSSDSDSDDTKTDDTSVAAGSGSRDSTSHSPTDVQAHPGPSGLRHPKEPVQSHHALRNLPTETTLKLKSYVYPSPPQDRRPLSQPSPTSSSGITASTRSPPALPLTPNQPKRKAEELDRKSVIIDLKKVRNDMKNSTNQPLFQLEGAGPSTTTSSSYTSLVHDVVGNPQGDQNCNTQSSGLPSRSTIPSSLSETDTLVQQVARLKRERAMLDEEVARKRAEASRLLESIWMPVLTLLADEELYRDPGGRKSC</sequence>
<feature type="region of interest" description="Disordered" evidence="2">
    <location>
        <begin position="128"/>
        <end position="247"/>
    </location>
</feature>
<feature type="coiled-coil region" evidence="1">
    <location>
        <begin position="322"/>
        <end position="349"/>
    </location>
</feature>
<gene>
    <name evidence="3" type="ORF">BDP27DRAFT_1404828</name>
</gene>
<name>A0A9P5PLI5_9AGAR</name>
<feature type="compositionally biased region" description="Polar residues" evidence="2">
    <location>
        <begin position="211"/>
        <end position="227"/>
    </location>
</feature>
<feature type="compositionally biased region" description="Polar residues" evidence="2">
    <location>
        <begin position="151"/>
        <end position="161"/>
    </location>
</feature>
<feature type="region of interest" description="Disordered" evidence="2">
    <location>
        <begin position="265"/>
        <end position="284"/>
    </location>
</feature>
<reference evidence="3" key="1">
    <citation type="submission" date="2020-11" db="EMBL/GenBank/DDBJ databases">
        <authorList>
            <consortium name="DOE Joint Genome Institute"/>
            <person name="Ahrendt S."/>
            <person name="Riley R."/>
            <person name="Andreopoulos W."/>
            <person name="Labutti K."/>
            <person name="Pangilinan J."/>
            <person name="Ruiz-Duenas F.J."/>
            <person name="Barrasa J.M."/>
            <person name="Sanchez-Garcia M."/>
            <person name="Camarero S."/>
            <person name="Miyauchi S."/>
            <person name="Serrano A."/>
            <person name="Linde D."/>
            <person name="Babiker R."/>
            <person name="Drula E."/>
            <person name="Ayuso-Fernandez I."/>
            <person name="Pacheco R."/>
            <person name="Padilla G."/>
            <person name="Ferreira P."/>
            <person name="Barriuso J."/>
            <person name="Kellner H."/>
            <person name="Castanera R."/>
            <person name="Alfaro M."/>
            <person name="Ramirez L."/>
            <person name="Pisabarro A.G."/>
            <person name="Kuo A."/>
            <person name="Tritt A."/>
            <person name="Lipzen A."/>
            <person name="He G."/>
            <person name="Yan M."/>
            <person name="Ng V."/>
            <person name="Cullen D."/>
            <person name="Martin F."/>
            <person name="Rosso M.-N."/>
            <person name="Henrissat B."/>
            <person name="Hibbett D."/>
            <person name="Martinez A.T."/>
            <person name="Grigoriev I.V."/>
        </authorList>
    </citation>
    <scope>NUCLEOTIDE SEQUENCE</scope>
    <source>
        <strain evidence="3">AH 40177</strain>
    </source>
</reference>
<feature type="compositionally biased region" description="Basic and acidic residues" evidence="2">
    <location>
        <begin position="39"/>
        <end position="53"/>
    </location>
</feature>
<protein>
    <submittedName>
        <fullName evidence="3">Uncharacterized protein</fullName>
    </submittedName>
</protein>
<evidence type="ECO:0000313" key="3">
    <source>
        <dbReference type="EMBL" id="KAF9065407.1"/>
    </source>
</evidence>
<feature type="region of interest" description="Disordered" evidence="2">
    <location>
        <begin position="302"/>
        <end position="322"/>
    </location>
</feature>
<feature type="region of interest" description="Disordered" evidence="2">
    <location>
        <begin position="39"/>
        <end position="102"/>
    </location>
</feature>
<accession>A0A9P5PLI5</accession>
<dbReference type="AlphaFoldDB" id="A0A9P5PLI5"/>
<proteinExistence type="predicted"/>
<comment type="caution">
    <text evidence="3">The sequence shown here is derived from an EMBL/GenBank/DDBJ whole genome shotgun (WGS) entry which is preliminary data.</text>
</comment>
<evidence type="ECO:0000313" key="4">
    <source>
        <dbReference type="Proteomes" id="UP000772434"/>
    </source>
</evidence>
<dbReference type="OrthoDB" id="3063535at2759"/>
<keyword evidence="4" id="KW-1185">Reference proteome</keyword>
<evidence type="ECO:0000256" key="2">
    <source>
        <dbReference type="SAM" id="MobiDB-lite"/>
    </source>
</evidence>
<dbReference type="EMBL" id="JADNRY010000104">
    <property type="protein sequence ID" value="KAF9065407.1"/>
    <property type="molecule type" value="Genomic_DNA"/>
</dbReference>
<dbReference type="Proteomes" id="UP000772434">
    <property type="component" value="Unassembled WGS sequence"/>
</dbReference>
<organism evidence="3 4">
    <name type="scientific">Rhodocollybia butyracea</name>
    <dbReference type="NCBI Taxonomy" id="206335"/>
    <lineage>
        <taxon>Eukaryota</taxon>
        <taxon>Fungi</taxon>
        <taxon>Dikarya</taxon>
        <taxon>Basidiomycota</taxon>
        <taxon>Agaricomycotina</taxon>
        <taxon>Agaricomycetes</taxon>
        <taxon>Agaricomycetidae</taxon>
        <taxon>Agaricales</taxon>
        <taxon>Marasmiineae</taxon>
        <taxon>Omphalotaceae</taxon>
        <taxon>Rhodocollybia</taxon>
    </lineage>
</organism>
<keyword evidence="1" id="KW-0175">Coiled coil</keyword>
<evidence type="ECO:0000256" key="1">
    <source>
        <dbReference type="SAM" id="Coils"/>
    </source>
</evidence>